<dbReference type="AlphaFoldDB" id="A0A7L1ZUQ7"/>
<keyword evidence="2 5" id="KW-0812">Transmembrane</keyword>
<dbReference type="FunFam" id="1.10.1450.10:FF:000025">
    <property type="entry name" value="Tetraspanin"/>
    <property type="match status" value="1"/>
</dbReference>
<keyword evidence="7" id="KW-1185">Reference proteome</keyword>
<feature type="transmembrane region" description="Helical" evidence="5">
    <location>
        <begin position="58"/>
        <end position="81"/>
    </location>
</feature>
<protein>
    <submittedName>
        <fullName evidence="6">CD82 protein</fullName>
    </submittedName>
</protein>
<evidence type="ECO:0000256" key="2">
    <source>
        <dbReference type="ARBA" id="ARBA00022692"/>
    </source>
</evidence>
<feature type="non-terminal residue" evidence="6">
    <location>
        <position position="200"/>
    </location>
</feature>
<feature type="non-terminal residue" evidence="6">
    <location>
        <position position="1"/>
    </location>
</feature>
<sequence length="200" mass="23770">ALNLMLLTFGLWLLFDRNYFVSGFFFFFLSINRIFLLFFYCTVHLFKIIEYVTWLCTFFQYVCFQILVLVMQMAILVLIIMKKEEVHNQWNNKIDDFISEYRSESLTEQESVWNILNAMQQNMECCERYNATQWEVNKVKNNIIQFLCSCAKYNLKKCDVPRDSTYSVGCEEHLSTLFENNAPTLIAITITLLSTQVRLL</sequence>
<dbReference type="InterPro" id="IPR018499">
    <property type="entry name" value="Tetraspanin/Peripherin"/>
</dbReference>
<gene>
    <name evidence="6" type="primary">Cd82_0</name>
    <name evidence="6" type="ORF">LEILUT_R09818</name>
</gene>
<comment type="caution">
    <text evidence="6">The sequence shown here is derived from an EMBL/GenBank/DDBJ whole genome shotgun (WGS) entry which is preliminary data.</text>
</comment>
<dbReference type="GO" id="GO:0016020">
    <property type="term" value="C:membrane"/>
    <property type="evidence" value="ECO:0007669"/>
    <property type="project" value="UniProtKB-SubCell"/>
</dbReference>
<evidence type="ECO:0000256" key="4">
    <source>
        <dbReference type="ARBA" id="ARBA00023136"/>
    </source>
</evidence>
<proteinExistence type="predicted"/>
<evidence type="ECO:0000256" key="1">
    <source>
        <dbReference type="ARBA" id="ARBA00004141"/>
    </source>
</evidence>
<dbReference type="InterPro" id="IPR008952">
    <property type="entry name" value="Tetraspanin_EC2_sf"/>
</dbReference>
<organism evidence="6 7">
    <name type="scientific">Leiothrix lutea</name>
    <name type="common">Red-billed leiothrix</name>
    <name type="synonym">Sylvia lutea</name>
    <dbReference type="NCBI Taxonomy" id="36275"/>
    <lineage>
        <taxon>Eukaryota</taxon>
        <taxon>Metazoa</taxon>
        <taxon>Chordata</taxon>
        <taxon>Craniata</taxon>
        <taxon>Vertebrata</taxon>
        <taxon>Euteleostomi</taxon>
        <taxon>Archelosauria</taxon>
        <taxon>Archosauria</taxon>
        <taxon>Dinosauria</taxon>
        <taxon>Saurischia</taxon>
        <taxon>Theropoda</taxon>
        <taxon>Coelurosauria</taxon>
        <taxon>Aves</taxon>
        <taxon>Neognathae</taxon>
        <taxon>Neoaves</taxon>
        <taxon>Telluraves</taxon>
        <taxon>Australaves</taxon>
        <taxon>Passeriformes</taxon>
        <taxon>Sylvioidea</taxon>
        <taxon>Leiothrichidae</taxon>
        <taxon>Leiothrix</taxon>
    </lineage>
</organism>
<feature type="transmembrane region" description="Helical" evidence="5">
    <location>
        <begin position="20"/>
        <end position="46"/>
    </location>
</feature>
<accession>A0A7L1ZUQ7</accession>
<keyword evidence="4 5" id="KW-0472">Membrane</keyword>
<dbReference type="Gene3D" id="1.10.1450.10">
    <property type="entry name" value="Tetraspanin"/>
    <property type="match status" value="1"/>
</dbReference>
<dbReference type="SUPFAM" id="SSF48652">
    <property type="entry name" value="Tetraspanin"/>
    <property type="match status" value="1"/>
</dbReference>
<evidence type="ECO:0000313" key="7">
    <source>
        <dbReference type="Proteomes" id="UP000524007"/>
    </source>
</evidence>
<comment type="subcellular location">
    <subcellularLocation>
        <location evidence="1">Membrane</location>
        <topology evidence="1">Multi-pass membrane protein</topology>
    </subcellularLocation>
</comment>
<dbReference type="Proteomes" id="UP000524007">
    <property type="component" value="Unassembled WGS sequence"/>
</dbReference>
<evidence type="ECO:0000256" key="5">
    <source>
        <dbReference type="SAM" id="Phobius"/>
    </source>
</evidence>
<dbReference type="EMBL" id="VXBY01002135">
    <property type="protein sequence ID" value="NXP38676.1"/>
    <property type="molecule type" value="Genomic_DNA"/>
</dbReference>
<evidence type="ECO:0000313" key="6">
    <source>
        <dbReference type="EMBL" id="NXP38676.1"/>
    </source>
</evidence>
<name>A0A7L1ZUQ7_LEILU</name>
<reference evidence="6 7" key="1">
    <citation type="submission" date="2019-09" db="EMBL/GenBank/DDBJ databases">
        <title>Bird 10,000 Genomes (B10K) Project - Family phase.</title>
        <authorList>
            <person name="Zhang G."/>
        </authorList>
    </citation>
    <scope>NUCLEOTIDE SEQUENCE [LARGE SCALE GENOMIC DNA]</scope>
    <source>
        <strain evidence="6">B10K-DU-002-43</strain>
        <tissue evidence="6">Muscle</tissue>
    </source>
</reference>
<keyword evidence="3 5" id="KW-1133">Transmembrane helix</keyword>
<dbReference type="Pfam" id="PF00335">
    <property type="entry name" value="Tetraspanin"/>
    <property type="match status" value="1"/>
</dbReference>
<evidence type="ECO:0000256" key="3">
    <source>
        <dbReference type="ARBA" id="ARBA00022989"/>
    </source>
</evidence>